<evidence type="ECO:0000313" key="5">
    <source>
        <dbReference type="EMBL" id="KDN71371.1"/>
    </source>
</evidence>
<dbReference type="InterPro" id="IPR007751">
    <property type="entry name" value="DUF676_lipase-like"/>
</dbReference>
<comment type="caution">
    <text evidence="5">The sequence shown here is derived from an EMBL/GenBank/DDBJ whole genome shotgun (WGS) entry which is preliminary data.</text>
</comment>
<dbReference type="OrthoDB" id="5086500at2759"/>
<dbReference type="SUPFAM" id="SSF48452">
    <property type="entry name" value="TPR-like"/>
    <property type="match status" value="1"/>
</dbReference>
<dbReference type="Gene3D" id="3.40.50.1820">
    <property type="entry name" value="alpha/beta hydrolase"/>
    <property type="match status" value="1"/>
</dbReference>
<dbReference type="PANTHER" id="PTHR46082:SF6">
    <property type="entry name" value="AAA+ ATPASE DOMAIN-CONTAINING PROTEIN-RELATED"/>
    <property type="match status" value="1"/>
</dbReference>
<dbReference type="Gene3D" id="1.25.40.10">
    <property type="entry name" value="Tetratricopeptide repeat domain"/>
    <property type="match status" value="3"/>
</dbReference>
<gene>
    <name evidence="5" type="ORF">CSUB01_12303</name>
</gene>
<protein>
    <submittedName>
        <fullName evidence="5">Putative phosphorylase superfamily protein</fullName>
    </submittedName>
</protein>
<evidence type="ECO:0000259" key="3">
    <source>
        <dbReference type="Pfam" id="PF00931"/>
    </source>
</evidence>
<dbReference type="Pfam" id="PF13424">
    <property type="entry name" value="TPR_12"/>
    <property type="match status" value="5"/>
</dbReference>
<dbReference type="Pfam" id="PF05057">
    <property type="entry name" value="DUF676"/>
    <property type="match status" value="1"/>
</dbReference>
<accession>A0A066Y000</accession>
<dbReference type="EMBL" id="JMSE01000197">
    <property type="protein sequence ID" value="KDN71371.1"/>
    <property type="molecule type" value="Genomic_DNA"/>
</dbReference>
<name>A0A066Y000_COLSU</name>
<dbReference type="InterPro" id="IPR002182">
    <property type="entry name" value="NB-ARC"/>
</dbReference>
<feature type="region of interest" description="Disordered" evidence="2">
    <location>
        <begin position="1"/>
        <end position="32"/>
    </location>
</feature>
<dbReference type="AlphaFoldDB" id="A0A066Y000"/>
<dbReference type="InterPro" id="IPR019734">
    <property type="entry name" value="TPR_rpt"/>
</dbReference>
<dbReference type="STRING" id="1173701.A0A066Y000"/>
<dbReference type="InterPro" id="IPR029058">
    <property type="entry name" value="AB_hydrolase_fold"/>
</dbReference>
<dbReference type="OMA" id="CIRAYDQ"/>
<dbReference type="eggNOG" id="KOG2029">
    <property type="taxonomic scope" value="Eukaryota"/>
</dbReference>
<dbReference type="SUPFAM" id="SSF52540">
    <property type="entry name" value="P-loop containing nucleoside triphosphate hydrolases"/>
    <property type="match status" value="1"/>
</dbReference>
<evidence type="ECO:0000256" key="1">
    <source>
        <dbReference type="ARBA" id="ARBA00007920"/>
    </source>
</evidence>
<dbReference type="SMART" id="SM00028">
    <property type="entry name" value="TPR"/>
    <property type="match status" value="8"/>
</dbReference>
<sequence>MSLSRLVQKLKHRRDGSTTPQPKAPSAPPVRPLGLDILVEGTDPVVDIVAIHGLNGHREHTWTATGDKHWLRDFLPTDLPNARILCWGYDANTHSTSGVSCQYLYDHARELVADLSRKRELTKSRERPIIFVAHSLGGIIVKSALIHSDAARDGALIEHRSIKTSTHGILFMGTPHQGGNGVQLGRVLVNVASIFISADDHLLKHLERDSEWLQQQLGQYGPIGTDFVTKFAYEAFETRTPFGQIMVVPRASAVVPGQANGEPIAIHADHINMVKFASRMDPSYVKVSEVLQIMAANATGNIQSMWEMEKRVTKVAVGPFYFIPFADNKQFVGRTETLKTLHSMLFHDNCQRVALCGLGGVGKTQVALKLAYLIRDEKPEYSILWLPASSKESFNKAYLAIARDLGIHVTDNEDPKIALKQHLSSSECGKWLLIIDNADDEDILYESRDSFSGVHDYLPQSDDGVVLFTTRYSRVATSVAGGNVVDLTEMSYNEASSFMKQSLAKGLYDDGIVLMELLDDLTHLPIAIAQAAAYMNENRTSMEAYLGLLRNTKQDMIELLSSNFHERTRRKDKKSQHPVATTWFVSFNKIHEVNQQATDLLMFLSCIEPKGIPRSILPELPSEQQMTAAIGTLCAYAFLTQRGNTKVYDMHRLVHTATGIWIERQKEEHQEEDLAVKTREHAVWHVTKVFPSNVFENRSLCKEYMPHALRLLENEMLEVTKKVYLGYLAGQCLVVDGRTKDAIKLLEPVVEVRKTTLDEGHPDRVMSQHALAWAYQADGRVKDAIKLLEQVVKVRKTTLDEGHPSRLTSQNALAWAYQADGRVKDAIKRLKHIVKVRKTTLNKGHPDQLVSQYELARAYQADGRVKDAIKLLEHVVKVEKTTLDEGHPDQLASQHELAGAYQANGRVKDAIKLLEHVVEVHKTTLDEGHPDRLTSQQSLASAYQADGRVKDAIKLLEHVVEVRKTTLDEGHPDRLASQHTVARAYLVDGQVKDAIKLLEPVVKVHKTTLDEGHPNRLSSQQVLAIAYQADGRVKDAIKLLEHVVEVHKTTLDEGHPSRLTSQQSLAIAYQADGRVKDAIKLLEHVVEVHKTTLDEGHPSRLTSQHALAMTYRVDGRVKDAIKLLEHVVEVRKTTLDEGHPDRLASQQSLASAYQADGQVKEAMS</sequence>
<dbReference type="Gene3D" id="3.40.50.300">
    <property type="entry name" value="P-loop containing nucleotide triphosphate hydrolases"/>
    <property type="match status" value="1"/>
</dbReference>
<reference evidence="6" key="1">
    <citation type="journal article" date="2014" name="Genome Announc.">
        <title>Draft genome sequence of Colletotrichum sublineola, a destructive pathogen of cultivated sorghum.</title>
        <authorList>
            <person name="Baroncelli R."/>
            <person name="Sanz-Martin J.M."/>
            <person name="Rech G.E."/>
            <person name="Sukno S.A."/>
            <person name="Thon M.R."/>
        </authorList>
    </citation>
    <scope>NUCLEOTIDE SEQUENCE [LARGE SCALE GENOMIC DNA]</scope>
    <source>
        <strain evidence="6">TX430BB</strain>
    </source>
</reference>
<dbReference type="eggNOG" id="KOG1840">
    <property type="taxonomic scope" value="Eukaryota"/>
</dbReference>
<comment type="similarity">
    <text evidence="1">Belongs to the putative lipase ROG1 family.</text>
</comment>
<dbReference type="Proteomes" id="UP000027238">
    <property type="component" value="Unassembled WGS sequence"/>
</dbReference>
<dbReference type="InterPro" id="IPR011990">
    <property type="entry name" value="TPR-like_helical_dom_sf"/>
</dbReference>
<feature type="compositionally biased region" description="Pro residues" evidence="2">
    <location>
        <begin position="22"/>
        <end position="31"/>
    </location>
</feature>
<evidence type="ECO:0000259" key="4">
    <source>
        <dbReference type="Pfam" id="PF05057"/>
    </source>
</evidence>
<proteinExistence type="inferred from homology"/>
<evidence type="ECO:0000313" key="6">
    <source>
        <dbReference type="Proteomes" id="UP000027238"/>
    </source>
</evidence>
<dbReference type="GO" id="GO:0043531">
    <property type="term" value="F:ADP binding"/>
    <property type="evidence" value="ECO:0007669"/>
    <property type="project" value="InterPro"/>
</dbReference>
<keyword evidence="6" id="KW-1185">Reference proteome</keyword>
<feature type="domain" description="NB-ARC" evidence="3">
    <location>
        <begin position="336"/>
        <end position="497"/>
    </location>
</feature>
<dbReference type="PANTHER" id="PTHR46082">
    <property type="entry name" value="ATP/GTP-BINDING PROTEIN-RELATED"/>
    <property type="match status" value="1"/>
</dbReference>
<dbReference type="HOGENOM" id="CLU_000288_125_13_1"/>
<organism evidence="5 6">
    <name type="scientific">Colletotrichum sublineola</name>
    <name type="common">Sorghum anthracnose fungus</name>
    <dbReference type="NCBI Taxonomy" id="1173701"/>
    <lineage>
        <taxon>Eukaryota</taxon>
        <taxon>Fungi</taxon>
        <taxon>Dikarya</taxon>
        <taxon>Ascomycota</taxon>
        <taxon>Pezizomycotina</taxon>
        <taxon>Sordariomycetes</taxon>
        <taxon>Hypocreomycetidae</taxon>
        <taxon>Glomerellales</taxon>
        <taxon>Glomerellaceae</taxon>
        <taxon>Colletotrichum</taxon>
        <taxon>Colletotrichum graminicola species complex</taxon>
    </lineage>
</organism>
<dbReference type="Pfam" id="PF00931">
    <property type="entry name" value="NB-ARC"/>
    <property type="match status" value="1"/>
</dbReference>
<dbReference type="InterPro" id="IPR053137">
    <property type="entry name" value="NLR-like"/>
</dbReference>
<feature type="domain" description="DUF676" evidence="4">
    <location>
        <begin position="48"/>
        <end position="187"/>
    </location>
</feature>
<dbReference type="InterPro" id="IPR027417">
    <property type="entry name" value="P-loop_NTPase"/>
</dbReference>
<evidence type="ECO:0000256" key="2">
    <source>
        <dbReference type="SAM" id="MobiDB-lite"/>
    </source>
</evidence>
<dbReference type="SUPFAM" id="SSF53474">
    <property type="entry name" value="alpha/beta-Hydrolases"/>
    <property type="match status" value="1"/>
</dbReference>